<gene>
    <name evidence="2" type="ordered locus">Aave_4064</name>
</gene>
<dbReference type="Proteomes" id="UP000002596">
    <property type="component" value="Chromosome"/>
</dbReference>
<feature type="transmembrane region" description="Helical" evidence="1">
    <location>
        <begin position="119"/>
        <end position="138"/>
    </location>
</feature>
<dbReference type="HOGENOM" id="CLU_131462_5_0_4"/>
<dbReference type="SUPFAM" id="SSF103481">
    <property type="entry name" value="Multidrug resistance efflux transporter EmrE"/>
    <property type="match status" value="1"/>
</dbReference>
<keyword evidence="1" id="KW-1133">Transmembrane helix</keyword>
<dbReference type="Gene3D" id="1.10.3730.20">
    <property type="match status" value="1"/>
</dbReference>
<keyword evidence="1" id="KW-0472">Membrane</keyword>
<dbReference type="InterPro" id="IPR037185">
    <property type="entry name" value="EmrE-like"/>
</dbReference>
<sequence length="140" mass="15177">MPRGRRSKAASLERSSFSTICRPMSLLLTLLTLLCVFGISVGQLLFKKAAMLLPPQPALTDWLFNGWLIVALALYGVTTLLWIWVLRSAPLHLAYPFMGLAFLLVPTMGWLFLGEPLHLQTFVGGALILAGIAVAGRAGA</sequence>
<dbReference type="AlphaFoldDB" id="A1TUG7"/>
<accession>A1TUG7</accession>
<feature type="transmembrane region" description="Helical" evidence="1">
    <location>
        <begin position="93"/>
        <end position="113"/>
    </location>
</feature>
<dbReference type="eggNOG" id="COG2076">
    <property type="taxonomic scope" value="Bacteria"/>
</dbReference>
<keyword evidence="1" id="KW-0812">Transmembrane</keyword>
<dbReference type="EMBL" id="CP000512">
    <property type="protein sequence ID" value="ABM34605.1"/>
    <property type="molecule type" value="Genomic_DNA"/>
</dbReference>
<proteinExistence type="predicted"/>
<organism evidence="2 3">
    <name type="scientific">Paracidovorax citrulli (strain AAC00-1)</name>
    <name type="common">Acidovorax citrulli</name>
    <dbReference type="NCBI Taxonomy" id="397945"/>
    <lineage>
        <taxon>Bacteria</taxon>
        <taxon>Pseudomonadati</taxon>
        <taxon>Pseudomonadota</taxon>
        <taxon>Betaproteobacteria</taxon>
        <taxon>Burkholderiales</taxon>
        <taxon>Comamonadaceae</taxon>
        <taxon>Paracidovorax</taxon>
    </lineage>
</organism>
<evidence type="ECO:0000313" key="3">
    <source>
        <dbReference type="Proteomes" id="UP000002596"/>
    </source>
</evidence>
<name>A1TUG7_PARC0</name>
<evidence type="ECO:0000313" key="2">
    <source>
        <dbReference type="EMBL" id="ABM34605.1"/>
    </source>
</evidence>
<dbReference type="STRING" id="397945.Aave_4064"/>
<evidence type="ECO:0008006" key="4">
    <source>
        <dbReference type="Google" id="ProtNLM"/>
    </source>
</evidence>
<evidence type="ECO:0000256" key="1">
    <source>
        <dbReference type="SAM" id="Phobius"/>
    </source>
</evidence>
<dbReference type="KEGG" id="aav:Aave_4064"/>
<reference evidence="2" key="1">
    <citation type="submission" date="2006-12" db="EMBL/GenBank/DDBJ databases">
        <title>Complete sequence of Acidovorax avenae subsp. citrulli AAC00-1.</title>
        <authorList>
            <consortium name="US DOE Joint Genome Institute"/>
            <person name="Copeland A."/>
            <person name="Lucas S."/>
            <person name="Lapidus A."/>
            <person name="Barry K."/>
            <person name="Detter J.C."/>
            <person name="Glavina del Rio T."/>
            <person name="Dalin E."/>
            <person name="Tice H."/>
            <person name="Pitluck S."/>
            <person name="Kiss H."/>
            <person name="Brettin T."/>
            <person name="Bruce D."/>
            <person name="Han C."/>
            <person name="Tapia R."/>
            <person name="Gilna P."/>
            <person name="Schmutz J."/>
            <person name="Larimer F."/>
            <person name="Land M."/>
            <person name="Hauser L."/>
            <person name="Kyrpides N."/>
            <person name="Kim E."/>
            <person name="Stahl D."/>
            <person name="Richardson P."/>
        </authorList>
    </citation>
    <scope>NUCLEOTIDE SEQUENCE</scope>
    <source>
        <strain evidence="2">AAC00-1</strain>
    </source>
</reference>
<feature type="transmembrane region" description="Helical" evidence="1">
    <location>
        <begin position="66"/>
        <end position="86"/>
    </location>
</feature>
<protein>
    <recommendedName>
        <fullName evidence="4">EamA domain-containing protein</fullName>
    </recommendedName>
</protein>